<evidence type="ECO:0008006" key="3">
    <source>
        <dbReference type="Google" id="ProtNLM"/>
    </source>
</evidence>
<accession>A0A0F9WC28</accession>
<evidence type="ECO:0000313" key="2">
    <source>
        <dbReference type="Proteomes" id="UP000034350"/>
    </source>
</evidence>
<dbReference type="VEuPathDB" id="MicrosporidiaDB:AAJ76_3400042604"/>
<comment type="caution">
    <text evidence="1">The sequence shown here is derived from an EMBL/GenBank/DDBJ whole genome shotgun (WGS) entry which is preliminary data.</text>
</comment>
<organism evidence="1 2">
    <name type="scientific">Vairimorpha ceranae</name>
    <dbReference type="NCBI Taxonomy" id="40302"/>
    <lineage>
        <taxon>Eukaryota</taxon>
        <taxon>Fungi</taxon>
        <taxon>Fungi incertae sedis</taxon>
        <taxon>Microsporidia</taxon>
        <taxon>Nosematidae</taxon>
        <taxon>Vairimorpha</taxon>
    </lineage>
</organism>
<dbReference type="OrthoDB" id="3226274at2759"/>
<dbReference type="AlphaFoldDB" id="A0A0F9WC28"/>
<dbReference type="RefSeq" id="XP_024330813.1">
    <property type="nucleotide sequence ID" value="XM_024475252.1"/>
</dbReference>
<dbReference type="GO" id="GO:0003676">
    <property type="term" value="F:nucleic acid binding"/>
    <property type="evidence" value="ECO:0007669"/>
    <property type="project" value="InterPro"/>
</dbReference>
<evidence type="ECO:0000313" key="1">
    <source>
        <dbReference type="EMBL" id="KKO75071.1"/>
    </source>
</evidence>
<keyword evidence="2" id="KW-1185">Reference proteome</keyword>
<protein>
    <recommendedName>
        <fullName evidence="3">Tc1-like transposase DDE domain-containing protein</fullName>
    </recommendedName>
</protein>
<dbReference type="Gene3D" id="3.30.420.10">
    <property type="entry name" value="Ribonuclease H-like superfamily/Ribonuclease H"/>
    <property type="match status" value="1"/>
</dbReference>
<dbReference type="EMBL" id="JPQZ01000034">
    <property type="protein sequence ID" value="KKO75071.1"/>
    <property type="molecule type" value="Genomic_DNA"/>
</dbReference>
<gene>
    <name evidence="1" type="ORF">AAJ76_3400042604</name>
</gene>
<sequence length="77" mass="8953">MNWPPLSPDLNPVENLWADMSRMIYRDGKQFNNIQDLHSAILVAWSSITPENLLNYVNGMQKRIIDVVKERGDKINK</sequence>
<dbReference type="GeneID" id="36320187"/>
<dbReference type="InterPro" id="IPR036397">
    <property type="entry name" value="RNaseH_sf"/>
</dbReference>
<name>A0A0F9WC28_9MICR</name>
<reference evidence="1 2" key="1">
    <citation type="journal article" date="2015" name="Environ. Microbiol.">
        <title>Genome analyses suggest the presence of polyploidy and recent human-driven expansions in eight global populations of the honeybee pathogen Nosema ceranae.</title>
        <authorList>
            <person name="Pelin A."/>
            <person name="Selman M."/>
            <person name="Aris-Brosou S."/>
            <person name="Farinelli L."/>
            <person name="Corradi N."/>
        </authorList>
    </citation>
    <scope>NUCLEOTIDE SEQUENCE [LARGE SCALE GENOMIC DNA]</scope>
    <source>
        <strain evidence="1 2">PA08 1199</strain>
    </source>
</reference>
<dbReference type="Proteomes" id="UP000034350">
    <property type="component" value="Unassembled WGS sequence"/>
</dbReference>
<proteinExistence type="predicted"/>